<evidence type="ECO:0000313" key="2">
    <source>
        <dbReference type="Proteomes" id="UP000536640"/>
    </source>
</evidence>
<dbReference type="GO" id="GO:0006355">
    <property type="term" value="P:regulation of DNA-templated transcription"/>
    <property type="evidence" value="ECO:0007669"/>
    <property type="project" value="InterPro"/>
</dbReference>
<gene>
    <name evidence="1" type="ORF">HNQ57_003394</name>
</gene>
<organism evidence="1 2">
    <name type="scientific">Zhongshania antarctica</name>
    <dbReference type="NCBI Taxonomy" id="641702"/>
    <lineage>
        <taxon>Bacteria</taxon>
        <taxon>Pseudomonadati</taxon>
        <taxon>Pseudomonadota</taxon>
        <taxon>Gammaproteobacteria</taxon>
        <taxon>Cellvibrionales</taxon>
        <taxon>Spongiibacteraceae</taxon>
        <taxon>Zhongshania</taxon>
    </lineage>
</organism>
<dbReference type="NCBIfam" id="NF047399">
    <property type="entry name" value="BrnA_antitoxin_add"/>
    <property type="match status" value="1"/>
</dbReference>
<dbReference type="InterPro" id="IPR010985">
    <property type="entry name" value="Ribbon_hlx_hlx"/>
</dbReference>
<dbReference type="Proteomes" id="UP000536640">
    <property type="component" value="Unassembled WGS sequence"/>
</dbReference>
<evidence type="ECO:0008006" key="3">
    <source>
        <dbReference type="Google" id="ProtNLM"/>
    </source>
</evidence>
<accession>A0A840R921</accession>
<dbReference type="RefSeq" id="WP_184464905.1">
    <property type="nucleotide sequence ID" value="NZ_JACHHW010000013.1"/>
</dbReference>
<reference evidence="1 2" key="1">
    <citation type="submission" date="2020-08" db="EMBL/GenBank/DDBJ databases">
        <title>Genomic Encyclopedia of Type Strains, Phase IV (KMG-IV): sequencing the most valuable type-strain genomes for metagenomic binning, comparative biology and taxonomic classification.</title>
        <authorList>
            <person name="Goeker M."/>
        </authorList>
    </citation>
    <scope>NUCLEOTIDE SEQUENCE [LARGE SCALE GENOMIC DNA]</scope>
    <source>
        <strain evidence="1 2">DSM 25701</strain>
    </source>
</reference>
<sequence>MKAKSLDKKFDDNQSDVVDEFDLSSIKRPNQIQKRVNVDFPTWMIESLDKEASRLGVTRQSIIKVWLAERLEQSTLNKQMQPTQKARG</sequence>
<protein>
    <recommendedName>
        <fullName evidence="3">CopG family transcriptional regulator</fullName>
    </recommendedName>
</protein>
<dbReference type="AlphaFoldDB" id="A0A840R921"/>
<evidence type="ECO:0000313" key="1">
    <source>
        <dbReference type="EMBL" id="MBB5189094.1"/>
    </source>
</evidence>
<dbReference type="EMBL" id="JACHHW010000013">
    <property type="protein sequence ID" value="MBB5189094.1"/>
    <property type="molecule type" value="Genomic_DNA"/>
</dbReference>
<comment type="caution">
    <text evidence="1">The sequence shown here is derived from an EMBL/GenBank/DDBJ whole genome shotgun (WGS) entry which is preliminary data.</text>
</comment>
<dbReference type="SUPFAM" id="SSF47598">
    <property type="entry name" value="Ribbon-helix-helix"/>
    <property type="match status" value="1"/>
</dbReference>
<keyword evidence="2" id="KW-1185">Reference proteome</keyword>
<name>A0A840R921_9GAMM</name>
<proteinExistence type="predicted"/>